<reference evidence="2" key="2">
    <citation type="submission" date="2022-06" db="UniProtKB">
        <authorList>
            <consortium name="EnsemblMetazoa"/>
        </authorList>
    </citation>
    <scope>IDENTIFICATION</scope>
    <source>
        <strain evidence="2">DF5081</strain>
    </source>
</reference>
<reference evidence="3" key="1">
    <citation type="submission" date="2010-08" db="EMBL/GenBank/DDBJ databases">
        <authorList>
            <consortium name="Caenorhabditis japonica Sequencing Consortium"/>
            <person name="Wilson R.K."/>
        </authorList>
    </citation>
    <scope>NUCLEOTIDE SEQUENCE [LARGE SCALE GENOMIC DNA]</scope>
    <source>
        <strain evidence="3">DF5081</strain>
    </source>
</reference>
<evidence type="ECO:0000313" key="3">
    <source>
        <dbReference type="Proteomes" id="UP000005237"/>
    </source>
</evidence>
<organism evidence="2 3">
    <name type="scientific">Caenorhabditis japonica</name>
    <dbReference type="NCBI Taxonomy" id="281687"/>
    <lineage>
        <taxon>Eukaryota</taxon>
        <taxon>Metazoa</taxon>
        <taxon>Ecdysozoa</taxon>
        <taxon>Nematoda</taxon>
        <taxon>Chromadorea</taxon>
        <taxon>Rhabditida</taxon>
        <taxon>Rhabditina</taxon>
        <taxon>Rhabditomorpha</taxon>
        <taxon>Rhabditoidea</taxon>
        <taxon>Rhabditidae</taxon>
        <taxon>Peloderinae</taxon>
        <taxon>Caenorhabditis</taxon>
    </lineage>
</organism>
<feature type="compositionally biased region" description="Basic residues" evidence="1">
    <location>
        <begin position="1"/>
        <end position="11"/>
    </location>
</feature>
<protein>
    <submittedName>
        <fullName evidence="2">Uncharacterized protein</fullName>
    </submittedName>
</protein>
<dbReference type="Proteomes" id="UP000005237">
    <property type="component" value="Unassembled WGS sequence"/>
</dbReference>
<evidence type="ECO:0000313" key="2">
    <source>
        <dbReference type="EnsemblMetazoa" id="CJA34814.1"/>
    </source>
</evidence>
<sequence>HHIRHKHRRRSLNSEESDATKTQRNKQIMLTKPYWPWP</sequence>
<dbReference type="EnsemblMetazoa" id="CJA34814.1">
    <property type="protein sequence ID" value="CJA34814.1"/>
    <property type="gene ID" value="WBGene00210661"/>
</dbReference>
<accession>A0A8R1EH53</accession>
<dbReference type="AlphaFoldDB" id="A0A8R1EH53"/>
<feature type="region of interest" description="Disordered" evidence="1">
    <location>
        <begin position="1"/>
        <end position="38"/>
    </location>
</feature>
<name>A0A8R1EH53_CAEJA</name>
<keyword evidence="3" id="KW-1185">Reference proteome</keyword>
<proteinExistence type="predicted"/>
<evidence type="ECO:0000256" key="1">
    <source>
        <dbReference type="SAM" id="MobiDB-lite"/>
    </source>
</evidence>